<name>A0ABV3M9Z8_9ACTN</name>
<gene>
    <name evidence="1" type="ORF">AB0887_36805</name>
</gene>
<organism evidence="1 2">
    <name type="scientific">Streptomyces huasconensis</name>
    <dbReference type="NCBI Taxonomy" id="1854574"/>
    <lineage>
        <taxon>Bacteria</taxon>
        <taxon>Bacillati</taxon>
        <taxon>Actinomycetota</taxon>
        <taxon>Actinomycetes</taxon>
        <taxon>Kitasatosporales</taxon>
        <taxon>Streptomycetaceae</taxon>
        <taxon>Streptomyces</taxon>
    </lineage>
</organism>
<proteinExistence type="predicted"/>
<comment type="caution">
    <text evidence="1">The sequence shown here is derived from an EMBL/GenBank/DDBJ whole genome shotgun (WGS) entry which is preliminary data.</text>
</comment>
<protein>
    <submittedName>
        <fullName evidence="1">Uncharacterized protein</fullName>
    </submittedName>
</protein>
<evidence type="ECO:0000313" key="2">
    <source>
        <dbReference type="Proteomes" id="UP001553843"/>
    </source>
</evidence>
<keyword evidence="2" id="KW-1185">Reference proteome</keyword>
<dbReference type="EMBL" id="JBEYRS010000026">
    <property type="protein sequence ID" value="MEW2367487.1"/>
    <property type="molecule type" value="Genomic_DNA"/>
</dbReference>
<evidence type="ECO:0000313" key="1">
    <source>
        <dbReference type="EMBL" id="MEW2367487.1"/>
    </source>
</evidence>
<accession>A0ABV3M9Z8</accession>
<dbReference type="Proteomes" id="UP001553843">
    <property type="component" value="Unassembled WGS sequence"/>
</dbReference>
<reference evidence="1 2" key="1">
    <citation type="submission" date="2024-06" db="EMBL/GenBank/DDBJ databases">
        <title>The Natural Products Discovery Center: Release of the First 8490 Sequenced Strains for Exploring Actinobacteria Biosynthetic Diversity.</title>
        <authorList>
            <person name="Kalkreuter E."/>
            <person name="Kautsar S.A."/>
            <person name="Yang D."/>
            <person name="Bader C.D."/>
            <person name="Teijaro C.N."/>
            <person name="Fluegel L."/>
            <person name="Davis C.M."/>
            <person name="Simpson J.R."/>
            <person name="Lauterbach L."/>
            <person name="Steele A.D."/>
            <person name="Gui C."/>
            <person name="Meng S."/>
            <person name="Li G."/>
            <person name="Viehrig K."/>
            <person name="Ye F."/>
            <person name="Su P."/>
            <person name="Kiefer A.F."/>
            <person name="Nichols A."/>
            <person name="Cepeda A.J."/>
            <person name="Yan W."/>
            <person name="Fan B."/>
            <person name="Jiang Y."/>
            <person name="Adhikari A."/>
            <person name="Zheng C.-J."/>
            <person name="Schuster L."/>
            <person name="Cowan T.M."/>
            <person name="Smanski M.J."/>
            <person name="Chevrette M.G."/>
            <person name="De Carvalho L.P.S."/>
            <person name="Shen B."/>
        </authorList>
    </citation>
    <scope>NUCLEOTIDE SEQUENCE [LARGE SCALE GENOMIC DNA]</scope>
    <source>
        <strain evidence="1 2">NPDC047833</strain>
    </source>
</reference>
<sequence>MGEDEPTERNEGQGEAAGSFEELISGIETEMNASRLHKQGAYAVTAARITGTVLTEAMASGVPHDLAKEMAADTWNAVMGFQSLELPDASVDS</sequence>
<dbReference type="RefSeq" id="WP_359774932.1">
    <property type="nucleotide sequence ID" value="NZ_JBEYRR010000002.1"/>
</dbReference>